<keyword evidence="2" id="KW-0479">Metal-binding</keyword>
<dbReference type="EMBL" id="HF936264">
    <property type="protein sequence ID" value="CCX15841.1"/>
    <property type="molecule type" value="Genomic_DNA"/>
</dbReference>
<comment type="similarity">
    <text evidence="1 2">Belongs to the iron/ascorbate-dependent oxidoreductase family.</text>
</comment>
<keyword evidence="2" id="KW-0408">Iron</keyword>
<protein>
    <submittedName>
        <fullName evidence="4">Similar to UPF0676 protein C1494.01 acc. no. Q7LL04</fullName>
    </submittedName>
</protein>
<dbReference type="GO" id="GO:0044283">
    <property type="term" value="P:small molecule biosynthetic process"/>
    <property type="evidence" value="ECO:0007669"/>
    <property type="project" value="UniProtKB-ARBA"/>
</dbReference>
<dbReference type="FunFam" id="2.60.120.330:FF:000030">
    <property type="entry name" value="Thymine dioxygenase"/>
    <property type="match status" value="1"/>
</dbReference>
<dbReference type="AlphaFoldDB" id="U4LB44"/>
<dbReference type="InterPro" id="IPR005123">
    <property type="entry name" value="Oxoglu/Fe-dep_dioxygenase_dom"/>
</dbReference>
<dbReference type="Gene3D" id="2.60.120.330">
    <property type="entry name" value="B-lactam Antibiotic, Isopenicillin N Synthase, Chain"/>
    <property type="match status" value="1"/>
</dbReference>
<dbReference type="GO" id="GO:0016491">
    <property type="term" value="F:oxidoreductase activity"/>
    <property type="evidence" value="ECO:0007669"/>
    <property type="project" value="UniProtKB-KW"/>
</dbReference>
<evidence type="ECO:0000313" key="5">
    <source>
        <dbReference type="Proteomes" id="UP000018144"/>
    </source>
</evidence>
<keyword evidence="2" id="KW-0560">Oxidoreductase</keyword>
<evidence type="ECO:0000256" key="1">
    <source>
        <dbReference type="ARBA" id="ARBA00008056"/>
    </source>
</evidence>
<dbReference type="Pfam" id="PF03171">
    <property type="entry name" value="2OG-FeII_Oxy"/>
    <property type="match status" value="1"/>
</dbReference>
<name>U4LB44_PYROM</name>
<sequence length="368" mass="40948">MWGDVEVLYRHLTSSTFDIIDPQDIMMLPEAVATGVEKDGLFIPLIDFGLFLHGTETDKAAVVAGVSSGFKNAGFIYLKNHGIPPSSISSVFASSKSFFSRPQEEKDALKWLTPESNRGYVSPGREKVTQSTDAAEIAALREKHPDLKESFEIGRDNHPVLLNNWPVEEATSEASFRQTMTAFYSTCQSLHIQVMRCLALGLGLQEEHFDSFIDAADNNLRLLHYPATPASVFKQNVGQVRAGKHTDYGTITLLFQDTRGGLQVRGPQGTWVNATPIEGTIVVNAGDLLARWSNGKIMSTEHQVVEPPSEPEEGWHPARYSCAYFCNPNAEATIEALRGTYEKEEDKIWPAIRADEYLVQRLTKTYSY</sequence>
<feature type="domain" description="Fe2OG dioxygenase" evidence="3">
    <location>
        <begin position="208"/>
        <end position="328"/>
    </location>
</feature>
<dbReference type="OrthoDB" id="288590at2759"/>
<dbReference type="PROSITE" id="PS51471">
    <property type="entry name" value="FE2OG_OXY"/>
    <property type="match status" value="1"/>
</dbReference>
<dbReference type="eggNOG" id="KOG0143">
    <property type="taxonomic scope" value="Eukaryota"/>
</dbReference>
<dbReference type="SUPFAM" id="SSF51197">
    <property type="entry name" value="Clavaminate synthase-like"/>
    <property type="match status" value="1"/>
</dbReference>
<dbReference type="Proteomes" id="UP000018144">
    <property type="component" value="Unassembled WGS sequence"/>
</dbReference>
<dbReference type="GO" id="GO:0046872">
    <property type="term" value="F:metal ion binding"/>
    <property type="evidence" value="ECO:0007669"/>
    <property type="project" value="UniProtKB-KW"/>
</dbReference>
<gene>
    <name evidence="4" type="ORF">PCON_02300</name>
</gene>
<dbReference type="InterPro" id="IPR027443">
    <property type="entry name" value="IPNS-like_sf"/>
</dbReference>
<proteinExistence type="inferred from homology"/>
<dbReference type="InterPro" id="IPR044861">
    <property type="entry name" value="IPNS-like_FE2OG_OXY"/>
</dbReference>
<evidence type="ECO:0000256" key="2">
    <source>
        <dbReference type="RuleBase" id="RU003682"/>
    </source>
</evidence>
<dbReference type="InterPro" id="IPR050231">
    <property type="entry name" value="Iron_ascorbate_oxido_reductase"/>
</dbReference>
<reference evidence="4 5" key="1">
    <citation type="journal article" date="2013" name="PLoS Genet.">
        <title>The genome and development-dependent transcriptomes of Pyronema confluens: a window into fungal evolution.</title>
        <authorList>
            <person name="Traeger S."/>
            <person name="Altegoer F."/>
            <person name="Freitag M."/>
            <person name="Gabaldon T."/>
            <person name="Kempken F."/>
            <person name="Kumar A."/>
            <person name="Marcet-Houben M."/>
            <person name="Poggeler S."/>
            <person name="Stajich J.E."/>
            <person name="Nowrousian M."/>
        </authorList>
    </citation>
    <scope>NUCLEOTIDE SEQUENCE [LARGE SCALE GENOMIC DNA]</scope>
    <source>
        <strain evidence="5">CBS 100304</strain>
        <tissue evidence="4">Vegetative mycelium</tissue>
    </source>
</reference>
<keyword evidence="5" id="KW-1185">Reference proteome</keyword>
<organism evidence="4 5">
    <name type="scientific">Pyronema omphalodes (strain CBS 100304)</name>
    <name type="common">Pyronema confluens</name>
    <dbReference type="NCBI Taxonomy" id="1076935"/>
    <lineage>
        <taxon>Eukaryota</taxon>
        <taxon>Fungi</taxon>
        <taxon>Dikarya</taxon>
        <taxon>Ascomycota</taxon>
        <taxon>Pezizomycotina</taxon>
        <taxon>Pezizomycetes</taxon>
        <taxon>Pezizales</taxon>
        <taxon>Pyronemataceae</taxon>
        <taxon>Pyronema</taxon>
    </lineage>
</organism>
<dbReference type="Pfam" id="PF14226">
    <property type="entry name" value="DIOX_N"/>
    <property type="match status" value="1"/>
</dbReference>
<dbReference type="PANTHER" id="PTHR47990">
    <property type="entry name" value="2-OXOGLUTARATE (2OG) AND FE(II)-DEPENDENT OXYGENASE SUPERFAMILY PROTEIN-RELATED"/>
    <property type="match status" value="1"/>
</dbReference>
<dbReference type="InterPro" id="IPR026992">
    <property type="entry name" value="DIOX_N"/>
</dbReference>
<dbReference type="PRINTS" id="PR00682">
    <property type="entry name" value="IPNSYNTHASE"/>
</dbReference>
<accession>U4LB44</accession>
<dbReference type="STRING" id="1076935.U4LB44"/>
<evidence type="ECO:0000259" key="3">
    <source>
        <dbReference type="PROSITE" id="PS51471"/>
    </source>
</evidence>
<dbReference type="OMA" id="FWHVGRE"/>
<evidence type="ECO:0000313" key="4">
    <source>
        <dbReference type="EMBL" id="CCX15841.1"/>
    </source>
</evidence>